<evidence type="ECO:0000313" key="3">
    <source>
        <dbReference type="Proteomes" id="UP000614350"/>
    </source>
</evidence>
<feature type="compositionally biased region" description="Pro residues" evidence="1">
    <location>
        <begin position="71"/>
        <end position="90"/>
    </location>
</feature>
<evidence type="ECO:0000313" key="2">
    <source>
        <dbReference type="EMBL" id="KAF7412457.1"/>
    </source>
</evidence>
<feature type="region of interest" description="Disordered" evidence="1">
    <location>
        <begin position="70"/>
        <end position="90"/>
    </location>
</feature>
<sequence>MTNIVKRGHLEPSYTKQWDEKSMTNKRRILESKLVLLRGDQKANFQRTSIHRVQFLNGLRMENEFSFLLRSPPPPTLPPHPRPPTLRPPL</sequence>
<dbReference type="Proteomes" id="UP000614350">
    <property type="component" value="Unassembled WGS sequence"/>
</dbReference>
<gene>
    <name evidence="2" type="ORF">HZH66_001353</name>
</gene>
<keyword evidence="3" id="KW-1185">Reference proteome</keyword>
<reference evidence="2" key="1">
    <citation type="journal article" date="2020" name="G3 (Bethesda)">
        <title>High-Quality Assemblies for Three Invasive Social Wasps from the &lt;i&gt;Vespula&lt;/i&gt; Genus.</title>
        <authorList>
            <person name="Harrop T.W.R."/>
            <person name="Guhlin J."/>
            <person name="McLaughlin G.M."/>
            <person name="Permina E."/>
            <person name="Stockwell P."/>
            <person name="Gilligan J."/>
            <person name="Le Lec M.F."/>
            <person name="Gruber M.A.M."/>
            <person name="Quinn O."/>
            <person name="Lovegrove M."/>
            <person name="Duncan E.J."/>
            <person name="Remnant E.J."/>
            <person name="Van Eeckhoven J."/>
            <person name="Graham B."/>
            <person name="Knapp R.A."/>
            <person name="Langford K.W."/>
            <person name="Kronenberg Z."/>
            <person name="Press M.O."/>
            <person name="Eacker S.M."/>
            <person name="Wilson-Rankin E.E."/>
            <person name="Purcell J."/>
            <person name="Lester P.J."/>
            <person name="Dearden P.K."/>
        </authorList>
    </citation>
    <scope>NUCLEOTIDE SEQUENCE</scope>
    <source>
        <strain evidence="2">Marl-1</strain>
    </source>
</reference>
<proteinExistence type="predicted"/>
<comment type="caution">
    <text evidence="2">The sequence shown here is derived from an EMBL/GenBank/DDBJ whole genome shotgun (WGS) entry which is preliminary data.</text>
</comment>
<dbReference type="AlphaFoldDB" id="A0A834NK76"/>
<organism evidence="2 3">
    <name type="scientific">Vespula vulgaris</name>
    <name type="common">Yellow jacket</name>
    <name type="synonym">Wasp</name>
    <dbReference type="NCBI Taxonomy" id="7454"/>
    <lineage>
        <taxon>Eukaryota</taxon>
        <taxon>Metazoa</taxon>
        <taxon>Ecdysozoa</taxon>
        <taxon>Arthropoda</taxon>
        <taxon>Hexapoda</taxon>
        <taxon>Insecta</taxon>
        <taxon>Pterygota</taxon>
        <taxon>Neoptera</taxon>
        <taxon>Endopterygota</taxon>
        <taxon>Hymenoptera</taxon>
        <taxon>Apocrita</taxon>
        <taxon>Aculeata</taxon>
        <taxon>Vespoidea</taxon>
        <taxon>Vespidae</taxon>
        <taxon>Vespinae</taxon>
        <taxon>Vespula</taxon>
    </lineage>
</organism>
<dbReference type="EMBL" id="JACSEA010000001">
    <property type="protein sequence ID" value="KAF7412457.1"/>
    <property type="molecule type" value="Genomic_DNA"/>
</dbReference>
<name>A0A834NK76_VESVU</name>
<protein>
    <submittedName>
        <fullName evidence="2">Uncharacterized protein</fullName>
    </submittedName>
</protein>
<evidence type="ECO:0000256" key="1">
    <source>
        <dbReference type="SAM" id="MobiDB-lite"/>
    </source>
</evidence>
<accession>A0A834NK76</accession>